<evidence type="ECO:0000256" key="1">
    <source>
        <dbReference type="SAM" id="Phobius"/>
    </source>
</evidence>
<keyword evidence="1" id="KW-0472">Membrane</keyword>
<sequence length="195" mass="21457">MKVLDTFKLGDTEYKLVQAEMNGRMASPTSISILAPMKRLDGDQIVGTVLRLHTDAPEWMPLDLQGVPEAVHASEFRAQIITEAVRVWRERYDRADYAEANEVVSEDEKPSRPAWSRALASEAFLSFAAVATAIGLFLVASWLADGFAKTVIVYALLLFSFGVVAVAVALPIKVYRSVKRSADPTVTAEQRSQTP</sequence>
<keyword evidence="3" id="KW-1185">Reference proteome</keyword>
<dbReference type="EMBL" id="STGY01000073">
    <property type="protein sequence ID" value="THV35692.1"/>
    <property type="molecule type" value="Genomic_DNA"/>
</dbReference>
<evidence type="ECO:0000313" key="3">
    <source>
        <dbReference type="Proteomes" id="UP000308760"/>
    </source>
</evidence>
<proteinExistence type="predicted"/>
<dbReference type="RefSeq" id="WP_136536849.1">
    <property type="nucleotide sequence ID" value="NZ_STGY01000073.1"/>
</dbReference>
<dbReference type="AlphaFoldDB" id="A0A4S8Q015"/>
<protein>
    <submittedName>
        <fullName evidence="2">Uncharacterized protein</fullName>
    </submittedName>
</protein>
<feature type="transmembrane region" description="Helical" evidence="1">
    <location>
        <begin position="150"/>
        <end position="172"/>
    </location>
</feature>
<keyword evidence="1" id="KW-0812">Transmembrane</keyword>
<reference evidence="2 3" key="2">
    <citation type="submission" date="2019-05" db="EMBL/GenBank/DDBJ databases">
        <title>Glycomyces buryatensis sp. nov.</title>
        <authorList>
            <person name="Nikitina E."/>
        </authorList>
    </citation>
    <scope>NUCLEOTIDE SEQUENCE [LARGE SCALE GENOMIC DNA]</scope>
    <source>
        <strain evidence="2 3">18</strain>
    </source>
</reference>
<reference evidence="3" key="1">
    <citation type="submission" date="2019-04" db="EMBL/GenBank/DDBJ databases">
        <title>Nocardioides xinjiangensis sp. nov.</title>
        <authorList>
            <person name="Liu S."/>
        </authorList>
    </citation>
    <scope>NUCLEOTIDE SEQUENCE [LARGE SCALE GENOMIC DNA]</scope>
    <source>
        <strain evidence="3">18</strain>
    </source>
</reference>
<gene>
    <name evidence="2" type="ORF">FAB82_22720</name>
</gene>
<dbReference type="Proteomes" id="UP000308760">
    <property type="component" value="Unassembled WGS sequence"/>
</dbReference>
<evidence type="ECO:0000313" key="2">
    <source>
        <dbReference type="EMBL" id="THV35692.1"/>
    </source>
</evidence>
<feature type="transmembrane region" description="Helical" evidence="1">
    <location>
        <begin position="123"/>
        <end position="144"/>
    </location>
</feature>
<keyword evidence="1" id="KW-1133">Transmembrane helix</keyword>
<name>A0A4S8Q015_9ACTN</name>
<comment type="caution">
    <text evidence="2">The sequence shown here is derived from an EMBL/GenBank/DDBJ whole genome shotgun (WGS) entry which is preliminary data.</text>
</comment>
<accession>A0A4S8Q015</accession>
<organism evidence="2 3">
    <name type="scientific">Glycomyces buryatensis</name>
    <dbReference type="NCBI Taxonomy" id="2570927"/>
    <lineage>
        <taxon>Bacteria</taxon>
        <taxon>Bacillati</taxon>
        <taxon>Actinomycetota</taxon>
        <taxon>Actinomycetes</taxon>
        <taxon>Glycomycetales</taxon>
        <taxon>Glycomycetaceae</taxon>
        <taxon>Glycomyces</taxon>
    </lineage>
</organism>